<keyword evidence="2" id="KW-1185">Reference proteome</keyword>
<evidence type="ECO:0000313" key="1">
    <source>
        <dbReference type="EMBL" id="KAG2218428.1"/>
    </source>
</evidence>
<reference evidence="1 2" key="1">
    <citation type="submission" date="2020-12" db="EMBL/GenBank/DDBJ databases">
        <title>Metabolic potential, ecology and presence of endohyphal bacteria is reflected in genomic diversity of Mucoromycotina.</title>
        <authorList>
            <person name="Muszewska A."/>
            <person name="Okrasinska A."/>
            <person name="Steczkiewicz K."/>
            <person name="Drgas O."/>
            <person name="Orlowska M."/>
            <person name="Perlinska-Lenart U."/>
            <person name="Aleksandrzak-Piekarczyk T."/>
            <person name="Szatraj K."/>
            <person name="Zielenkiewicz U."/>
            <person name="Pilsyk S."/>
            <person name="Malc E."/>
            <person name="Mieczkowski P."/>
            <person name="Kruszewska J.S."/>
            <person name="Biernat P."/>
            <person name="Pawlowska J."/>
        </authorList>
    </citation>
    <scope>NUCLEOTIDE SEQUENCE [LARGE SCALE GENOMIC DNA]</scope>
    <source>
        <strain evidence="1 2">CBS 142.35</strain>
    </source>
</reference>
<dbReference type="Proteomes" id="UP000646827">
    <property type="component" value="Unassembled WGS sequence"/>
</dbReference>
<gene>
    <name evidence="1" type="ORF">INT45_013172</name>
</gene>
<dbReference type="OrthoDB" id="2282785at2759"/>
<comment type="caution">
    <text evidence="1">The sequence shown here is derived from an EMBL/GenBank/DDBJ whole genome shotgun (WGS) entry which is preliminary data.</text>
</comment>
<name>A0A8H7RZ34_9FUNG</name>
<sequence length="602" mass="69878">MKLPGKIPEEIFIYSKTFLEETNVEEWCLVNMDMALVQSNPGINKKTAHRYISEDLNTLEKLYPEIKIIQERVAFVRKELMKKNQGNSAGLKEFWGKQLKNYEMNVIRKKTNEIGVEASALNLTSAYIDNLALSRKREIVGESSSSKHRKMNTSSYDINNQVESDNMYLKPGGFSVGTTIKRHALLIHNDFKKGEKLTNRKRKIMVAGLSSILDLSDASPESQRSLFTDKEWSSMIKFFEKKFPLSVIELPQYLQDAITIISNTCDNNSLEKGFKYLYKLYATNKIDENKRSMLQILEHCLELMKDYQHLLNKSNNKPLYTEQDYFHTLWSRIFQLLFKSHKHIRIKSGESIPPIGTMDKQSQYPDVNNTFGFKVDARLVVDVNNKEYDLWAVEVAKDDSDPKVISDLGKLIREGKDNTDEIYTTLAYDGNEDDKMSWIIQVSGANCRFSSVHLARDGLYVILKRYMFNLPNSMKEFDKIAKDLMMLITFKVGDFNSTNIDNHIHWMRDTWYTPSQNARLSTVPANMFSRIDRIFSEEVVLTESEEDNEVEKEGEKEEEFSKVDEYGYRKVSNGWLNIFTKNITEQHPLQESDDDDDDDDEI</sequence>
<organism evidence="1 2">
    <name type="scientific">Circinella minor</name>
    <dbReference type="NCBI Taxonomy" id="1195481"/>
    <lineage>
        <taxon>Eukaryota</taxon>
        <taxon>Fungi</taxon>
        <taxon>Fungi incertae sedis</taxon>
        <taxon>Mucoromycota</taxon>
        <taxon>Mucoromycotina</taxon>
        <taxon>Mucoromycetes</taxon>
        <taxon>Mucorales</taxon>
        <taxon>Lichtheimiaceae</taxon>
        <taxon>Circinella</taxon>
    </lineage>
</organism>
<accession>A0A8H7RZ34</accession>
<dbReference type="EMBL" id="JAEPRB010000230">
    <property type="protein sequence ID" value="KAG2218428.1"/>
    <property type="molecule type" value="Genomic_DNA"/>
</dbReference>
<proteinExistence type="predicted"/>
<protein>
    <submittedName>
        <fullName evidence="1">Uncharacterized protein</fullName>
    </submittedName>
</protein>
<evidence type="ECO:0000313" key="2">
    <source>
        <dbReference type="Proteomes" id="UP000646827"/>
    </source>
</evidence>
<dbReference type="AlphaFoldDB" id="A0A8H7RZ34"/>